<dbReference type="Pfam" id="PF00515">
    <property type="entry name" value="TPR_1"/>
    <property type="match status" value="1"/>
</dbReference>
<feature type="repeat" description="TPR" evidence="3">
    <location>
        <begin position="201"/>
        <end position="234"/>
    </location>
</feature>
<feature type="repeat" description="TPR" evidence="3">
    <location>
        <begin position="167"/>
        <end position="200"/>
    </location>
</feature>
<dbReference type="Gene3D" id="1.25.40.10">
    <property type="entry name" value="Tetratricopeptide repeat domain"/>
    <property type="match status" value="1"/>
</dbReference>
<feature type="compositionally biased region" description="Polar residues" evidence="4">
    <location>
        <begin position="19"/>
        <end position="29"/>
    </location>
</feature>
<feature type="repeat" description="TPR" evidence="3">
    <location>
        <begin position="235"/>
        <end position="268"/>
    </location>
</feature>
<evidence type="ECO:0008006" key="7">
    <source>
        <dbReference type="Google" id="ProtNLM"/>
    </source>
</evidence>
<dbReference type="PROSITE" id="PS50005">
    <property type="entry name" value="TPR"/>
    <property type="match status" value="3"/>
</dbReference>
<reference evidence="5" key="1">
    <citation type="journal article" date="2020" name="bioRxiv">
        <title>Comparative genomics of Chlamydomonas.</title>
        <authorList>
            <person name="Craig R.J."/>
            <person name="Hasan A.R."/>
            <person name="Ness R.W."/>
            <person name="Keightley P.D."/>
        </authorList>
    </citation>
    <scope>NUCLEOTIDE SEQUENCE</scope>
    <source>
        <strain evidence="5">SAG 7.73</strain>
    </source>
</reference>
<evidence type="ECO:0000256" key="2">
    <source>
        <dbReference type="ARBA" id="ARBA00022803"/>
    </source>
</evidence>
<keyword evidence="6" id="KW-1185">Reference proteome</keyword>
<protein>
    <recommendedName>
        <fullName evidence="7">Tetratricopeptide repeat protein</fullName>
    </recommendedName>
</protein>
<dbReference type="PANTHER" id="PTHR44858">
    <property type="entry name" value="TETRATRICOPEPTIDE REPEAT PROTEIN 6"/>
    <property type="match status" value="1"/>
</dbReference>
<dbReference type="Proteomes" id="UP000650467">
    <property type="component" value="Unassembled WGS sequence"/>
</dbReference>
<feature type="compositionally biased region" description="Low complexity" evidence="4">
    <location>
        <begin position="42"/>
        <end position="63"/>
    </location>
</feature>
<evidence type="ECO:0000256" key="3">
    <source>
        <dbReference type="PROSITE-ProRule" id="PRU00339"/>
    </source>
</evidence>
<sequence>MLRSRAPSGARAKTGTGSGQRRGSLTSRYARSCVAAHALSRPQPQQAATSMASTSAPTSPAAPLGLGLRRRDVLLALLPFLGLSGAGAPAPARADEGPVPLPVPVIKPELTPDQRKYDPSDPELREAAALLQRALNAPNVEAEEAGWTEVIERFGGLDRPWVPDVVGRAWGNRGNARSRQGKLAEALSDYNTAIAICPWSVDPVLNRGVALEALGRFEEAVADYRAVLAAAPNDPAGWNNLGNASGGLGLWEEAVEYYGRAAQLSPTYAFAVANRAVALFEVGRTEEAIREMRSLLRRYPDFADMRAALTGALWSIGKEGEAESQWERVDDPRYRDFAWLRFNRRWPPRLYKSLDAFLQLKSLPAL</sequence>
<evidence type="ECO:0000256" key="4">
    <source>
        <dbReference type="SAM" id="MobiDB-lite"/>
    </source>
</evidence>
<evidence type="ECO:0000313" key="6">
    <source>
        <dbReference type="Proteomes" id="UP000650467"/>
    </source>
</evidence>
<dbReference type="AlphaFoldDB" id="A0A835SHU6"/>
<dbReference type="OrthoDB" id="421121at2759"/>
<dbReference type="InterPro" id="IPR019734">
    <property type="entry name" value="TPR_rpt"/>
</dbReference>
<feature type="region of interest" description="Disordered" evidence="4">
    <location>
        <begin position="87"/>
        <end position="120"/>
    </location>
</feature>
<keyword evidence="1" id="KW-0677">Repeat</keyword>
<dbReference type="InterPro" id="IPR050498">
    <property type="entry name" value="Ycf3"/>
</dbReference>
<feature type="compositionally biased region" description="Basic and acidic residues" evidence="4">
    <location>
        <begin position="110"/>
        <end position="120"/>
    </location>
</feature>
<proteinExistence type="predicted"/>
<gene>
    <name evidence="5" type="ORF">HXX76_015868</name>
</gene>
<dbReference type="Pfam" id="PF13432">
    <property type="entry name" value="TPR_16"/>
    <property type="match status" value="2"/>
</dbReference>
<dbReference type="PANTHER" id="PTHR44858:SF17">
    <property type="match status" value="1"/>
</dbReference>
<comment type="caution">
    <text evidence="5">The sequence shown here is derived from an EMBL/GenBank/DDBJ whole genome shotgun (WGS) entry which is preliminary data.</text>
</comment>
<feature type="region of interest" description="Disordered" evidence="4">
    <location>
        <begin position="1"/>
        <end position="63"/>
    </location>
</feature>
<dbReference type="SUPFAM" id="SSF48452">
    <property type="entry name" value="TPR-like"/>
    <property type="match status" value="1"/>
</dbReference>
<evidence type="ECO:0000256" key="1">
    <source>
        <dbReference type="ARBA" id="ARBA00022737"/>
    </source>
</evidence>
<keyword evidence="2 3" id="KW-0802">TPR repeat</keyword>
<accession>A0A835SHU6</accession>
<dbReference type="EMBL" id="JAEHOC010000096">
    <property type="protein sequence ID" value="KAG2422704.1"/>
    <property type="molecule type" value="Genomic_DNA"/>
</dbReference>
<dbReference type="InterPro" id="IPR011990">
    <property type="entry name" value="TPR-like_helical_dom_sf"/>
</dbReference>
<dbReference type="SMART" id="SM00028">
    <property type="entry name" value="TPR"/>
    <property type="match status" value="4"/>
</dbReference>
<evidence type="ECO:0000313" key="5">
    <source>
        <dbReference type="EMBL" id="KAG2422704.1"/>
    </source>
</evidence>
<organism evidence="5 6">
    <name type="scientific">Chlamydomonas incerta</name>
    <dbReference type="NCBI Taxonomy" id="51695"/>
    <lineage>
        <taxon>Eukaryota</taxon>
        <taxon>Viridiplantae</taxon>
        <taxon>Chlorophyta</taxon>
        <taxon>core chlorophytes</taxon>
        <taxon>Chlorophyceae</taxon>
        <taxon>CS clade</taxon>
        <taxon>Chlamydomonadales</taxon>
        <taxon>Chlamydomonadaceae</taxon>
        <taxon>Chlamydomonas</taxon>
    </lineage>
</organism>
<name>A0A835SHU6_CHLIN</name>